<evidence type="ECO:0000256" key="5">
    <source>
        <dbReference type="SAM" id="Phobius"/>
    </source>
</evidence>
<evidence type="ECO:0000256" key="3">
    <source>
        <dbReference type="ARBA" id="ARBA00022989"/>
    </source>
</evidence>
<evidence type="ECO:0000256" key="2">
    <source>
        <dbReference type="ARBA" id="ARBA00022692"/>
    </source>
</evidence>
<keyword evidence="2 5" id="KW-0812">Transmembrane</keyword>
<evidence type="ECO:0000256" key="4">
    <source>
        <dbReference type="ARBA" id="ARBA00023136"/>
    </source>
</evidence>
<organism evidence="7 8">
    <name type="scientific">Nannochloropsis gaditana</name>
    <dbReference type="NCBI Taxonomy" id="72520"/>
    <lineage>
        <taxon>Eukaryota</taxon>
        <taxon>Sar</taxon>
        <taxon>Stramenopiles</taxon>
        <taxon>Ochrophyta</taxon>
        <taxon>Eustigmatophyceae</taxon>
        <taxon>Eustigmatales</taxon>
        <taxon>Monodopsidaceae</taxon>
        <taxon>Nannochloropsis</taxon>
    </lineage>
</organism>
<name>W7TGB9_9STRA</name>
<dbReference type="Proteomes" id="UP000019335">
    <property type="component" value="Unassembled WGS sequence"/>
</dbReference>
<evidence type="ECO:0000313" key="7">
    <source>
        <dbReference type="EMBL" id="EWM19989.1"/>
    </source>
</evidence>
<comment type="subcellular location">
    <subcellularLocation>
        <location evidence="1">Membrane</location>
        <topology evidence="1">Multi-pass membrane protein</topology>
    </subcellularLocation>
</comment>
<keyword evidence="3 5" id="KW-1133">Transmembrane helix</keyword>
<gene>
    <name evidence="7" type="ORF">Naga_102431g1</name>
</gene>
<comment type="caution">
    <text evidence="7">The sequence shown here is derived from an EMBL/GenBank/DDBJ whole genome shotgun (WGS) entry which is preliminary data.</text>
</comment>
<reference evidence="7 8" key="1">
    <citation type="journal article" date="2014" name="Mol. Plant">
        <title>Chromosome Scale Genome Assembly and Transcriptome Profiling of Nannochloropsis gaditana in Nitrogen Depletion.</title>
        <authorList>
            <person name="Corteggiani Carpinelli E."/>
            <person name="Telatin A."/>
            <person name="Vitulo N."/>
            <person name="Forcato C."/>
            <person name="D'Angelo M."/>
            <person name="Schiavon R."/>
            <person name="Vezzi A."/>
            <person name="Giacometti G.M."/>
            <person name="Morosinotto T."/>
            <person name="Valle G."/>
        </authorList>
    </citation>
    <scope>NUCLEOTIDE SEQUENCE [LARGE SCALE GENOMIC DNA]</scope>
    <source>
        <strain evidence="7 8">B-31</strain>
    </source>
</reference>
<feature type="domain" description="ABC-2 type transporter transmembrane" evidence="6">
    <location>
        <begin position="117"/>
        <end position="236"/>
    </location>
</feature>
<evidence type="ECO:0000259" key="6">
    <source>
        <dbReference type="Pfam" id="PF12698"/>
    </source>
</evidence>
<accession>W7TGB9</accession>
<keyword evidence="8" id="KW-1185">Reference proteome</keyword>
<evidence type="ECO:0000256" key="1">
    <source>
        <dbReference type="ARBA" id="ARBA00004141"/>
    </source>
</evidence>
<sequence>MRAGVNSIFAEKMPPLTLSLDAYNPGIQINRNPLPYNAEGESFIFTMWEGNQQMENPNVVGQDVIMAGIPSGSTLPTYSIAANSVQNMSSGLLDTRRDWKASRYGALTFAVVDDLEEFNYNVHANYTGAHSSAIFANLINDALLQQYAPGSSIKTTIKPLGVTRNEISTAASFDGFTIVIMMMLAFAFIPAAFAVFVVRERETKAKHLQLVSGVSFLSYWLSTWLFDFASYQVPLWMTILRSY</sequence>
<feature type="transmembrane region" description="Helical" evidence="5">
    <location>
        <begin position="175"/>
        <end position="198"/>
    </location>
</feature>
<protein>
    <submittedName>
        <fullName evidence="7">Abc transporter</fullName>
    </submittedName>
</protein>
<dbReference type="Pfam" id="PF12698">
    <property type="entry name" value="ABC2_membrane_3"/>
    <property type="match status" value="1"/>
</dbReference>
<dbReference type="EMBL" id="AZIL01003533">
    <property type="protein sequence ID" value="EWM19989.1"/>
    <property type="molecule type" value="Genomic_DNA"/>
</dbReference>
<dbReference type="AlphaFoldDB" id="W7TGB9"/>
<dbReference type="OrthoDB" id="10255969at2759"/>
<feature type="transmembrane region" description="Helical" evidence="5">
    <location>
        <begin position="210"/>
        <end position="233"/>
    </location>
</feature>
<keyword evidence="4 5" id="KW-0472">Membrane</keyword>
<dbReference type="GO" id="GO:0140359">
    <property type="term" value="F:ABC-type transporter activity"/>
    <property type="evidence" value="ECO:0007669"/>
    <property type="project" value="InterPro"/>
</dbReference>
<dbReference type="GO" id="GO:0016020">
    <property type="term" value="C:membrane"/>
    <property type="evidence" value="ECO:0007669"/>
    <property type="project" value="UniProtKB-SubCell"/>
</dbReference>
<dbReference type="InterPro" id="IPR013525">
    <property type="entry name" value="ABC2_TM"/>
</dbReference>
<proteinExistence type="predicted"/>
<evidence type="ECO:0000313" key="8">
    <source>
        <dbReference type="Proteomes" id="UP000019335"/>
    </source>
</evidence>